<proteinExistence type="inferred from homology"/>
<dbReference type="CDD" id="cd03050">
    <property type="entry name" value="GST_N_Theta"/>
    <property type="match status" value="1"/>
</dbReference>
<dbReference type="InParanoid" id="A0A1S3JE54"/>
<dbReference type="InterPro" id="IPR040079">
    <property type="entry name" value="Glutathione_S-Trfase"/>
</dbReference>
<dbReference type="FunCoup" id="A0A1S3JE54">
    <property type="interactions" value="958"/>
</dbReference>
<dbReference type="SUPFAM" id="SSF47616">
    <property type="entry name" value="GST C-terminal domain-like"/>
    <property type="match status" value="1"/>
</dbReference>
<feature type="domain" description="GST N-terminal" evidence="8">
    <location>
        <begin position="1"/>
        <end position="82"/>
    </location>
</feature>
<sequence length="228" mass="27022">MVLKYYYDLMSQPARAVYLFLKATGIQFQDAPVALRKGEHLTPEYKKINPFQRVPVIDDDGFLLTESVAILRYLIEKHKVDDHWYPRDLKQRARIDEYIEWQHANTRFYGAMYFQTRVIIPRATGQPVNEGKAERFRGDLDTVLDHIENVFLKDTKFIRSNDDISIADLLAVCELWQPIAGGYDFRKNRPILRAYMERVRERMQPHFDSTFKFIYKVYEMNSGIQSKL</sequence>
<evidence type="ECO:0000256" key="5">
    <source>
        <dbReference type="ARBA" id="ARBA00022490"/>
    </source>
</evidence>
<dbReference type="GO" id="GO:0004364">
    <property type="term" value="F:glutathione transferase activity"/>
    <property type="evidence" value="ECO:0007669"/>
    <property type="project" value="UniProtKB-EC"/>
</dbReference>
<evidence type="ECO:0000259" key="9">
    <source>
        <dbReference type="PROSITE" id="PS50405"/>
    </source>
</evidence>
<evidence type="ECO:0000256" key="1">
    <source>
        <dbReference type="ARBA" id="ARBA00004496"/>
    </source>
</evidence>
<dbReference type="FunFam" id="1.20.1050.10:FF:000008">
    <property type="entry name" value="Glutathione S-transferase theta-1"/>
    <property type="match status" value="1"/>
</dbReference>
<dbReference type="SUPFAM" id="SSF52833">
    <property type="entry name" value="Thioredoxin-like"/>
    <property type="match status" value="1"/>
</dbReference>
<dbReference type="InterPro" id="IPR040077">
    <property type="entry name" value="GST_C_Theta"/>
</dbReference>
<dbReference type="RefSeq" id="XP_013408169.1">
    <property type="nucleotide sequence ID" value="XM_013552715.1"/>
</dbReference>
<comment type="subunit">
    <text evidence="3">Homodimer.</text>
</comment>
<dbReference type="PROSITE" id="PS50405">
    <property type="entry name" value="GST_CTER"/>
    <property type="match status" value="1"/>
</dbReference>
<dbReference type="SFLD" id="SFLDG01153">
    <property type="entry name" value="Main.4:_Theta-like"/>
    <property type="match status" value="1"/>
</dbReference>
<evidence type="ECO:0000259" key="8">
    <source>
        <dbReference type="PROSITE" id="PS50404"/>
    </source>
</evidence>
<dbReference type="STRING" id="7574.A0A1S3JE54"/>
<comment type="catalytic activity">
    <reaction evidence="7">
        <text>RX + glutathione = an S-substituted glutathione + a halide anion + H(+)</text>
        <dbReference type="Rhea" id="RHEA:16437"/>
        <dbReference type="ChEBI" id="CHEBI:15378"/>
        <dbReference type="ChEBI" id="CHEBI:16042"/>
        <dbReference type="ChEBI" id="CHEBI:17792"/>
        <dbReference type="ChEBI" id="CHEBI:57925"/>
        <dbReference type="ChEBI" id="CHEBI:90779"/>
        <dbReference type="EC" id="2.5.1.18"/>
    </reaction>
</comment>
<dbReference type="InterPro" id="IPR010987">
    <property type="entry name" value="Glutathione-S-Trfase_C-like"/>
</dbReference>
<dbReference type="InterPro" id="IPR004045">
    <property type="entry name" value="Glutathione_S-Trfase_N"/>
</dbReference>
<comment type="subcellular location">
    <subcellularLocation>
        <location evidence="1">Cytoplasm</location>
    </subcellularLocation>
</comment>
<dbReference type="Gene3D" id="1.20.1050.10">
    <property type="match status" value="1"/>
</dbReference>
<accession>A0A1S3JE54</accession>
<dbReference type="InterPro" id="IPR036249">
    <property type="entry name" value="Thioredoxin-like_sf"/>
</dbReference>
<evidence type="ECO:0000256" key="6">
    <source>
        <dbReference type="ARBA" id="ARBA00022679"/>
    </source>
</evidence>
<keyword evidence="10" id="KW-1185">Reference proteome</keyword>
<protein>
    <recommendedName>
        <fullName evidence="4">glutathione transferase</fullName>
        <ecNumber evidence="4">2.5.1.18</ecNumber>
    </recommendedName>
</protein>
<evidence type="ECO:0000256" key="7">
    <source>
        <dbReference type="ARBA" id="ARBA00047960"/>
    </source>
</evidence>
<comment type="similarity">
    <text evidence="2">Belongs to the GST superfamily. Theta family.</text>
</comment>
<evidence type="ECO:0000313" key="11">
    <source>
        <dbReference type="RefSeq" id="XP_013408169.1"/>
    </source>
</evidence>
<evidence type="ECO:0000256" key="3">
    <source>
        <dbReference type="ARBA" id="ARBA00011738"/>
    </source>
</evidence>
<dbReference type="PANTHER" id="PTHR43917">
    <property type="match status" value="1"/>
</dbReference>
<name>A0A1S3JE54_LINAN</name>
<dbReference type="Proteomes" id="UP000085678">
    <property type="component" value="Unplaced"/>
</dbReference>
<dbReference type="KEGG" id="lak:106172117"/>
<dbReference type="PANTHER" id="PTHR43917:SF8">
    <property type="entry name" value="GH16740P-RELATED"/>
    <property type="match status" value="1"/>
</dbReference>
<dbReference type="OrthoDB" id="422574at2759"/>
<dbReference type="AlphaFoldDB" id="A0A1S3JE54"/>
<evidence type="ECO:0000313" key="10">
    <source>
        <dbReference type="Proteomes" id="UP000085678"/>
    </source>
</evidence>
<dbReference type="FunFam" id="3.40.30.10:FF:000176">
    <property type="entry name" value="Glutathione S-transferase theta-1"/>
    <property type="match status" value="1"/>
</dbReference>
<dbReference type="Gene3D" id="3.40.30.10">
    <property type="entry name" value="Glutaredoxin"/>
    <property type="match status" value="1"/>
</dbReference>
<evidence type="ECO:0000256" key="4">
    <source>
        <dbReference type="ARBA" id="ARBA00012452"/>
    </source>
</evidence>
<dbReference type="PROSITE" id="PS50404">
    <property type="entry name" value="GST_NTER"/>
    <property type="match status" value="1"/>
</dbReference>
<organism evidence="10 11">
    <name type="scientific">Lingula anatina</name>
    <name type="common">Brachiopod</name>
    <name type="synonym">Lingula unguis</name>
    <dbReference type="NCBI Taxonomy" id="7574"/>
    <lineage>
        <taxon>Eukaryota</taxon>
        <taxon>Metazoa</taxon>
        <taxon>Spiralia</taxon>
        <taxon>Lophotrochozoa</taxon>
        <taxon>Brachiopoda</taxon>
        <taxon>Linguliformea</taxon>
        <taxon>Lingulata</taxon>
        <taxon>Lingulida</taxon>
        <taxon>Linguloidea</taxon>
        <taxon>Lingulidae</taxon>
        <taxon>Lingula</taxon>
    </lineage>
</organism>
<dbReference type="Pfam" id="PF02798">
    <property type="entry name" value="GST_N"/>
    <property type="match status" value="1"/>
</dbReference>
<dbReference type="SFLD" id="SFLDG00358">
    <property type="entry name" value="Main_(cytGST)"/>
    <property type="match status" value="1"/>
</dbReference>
<dbReference type="CDD" id="cd03183">
    <property type="entry name" value="GST_C_Theta"/>
    <property type="match status" value="1"/>
</dbReference>
<dbReference type="InterPro" id="IPR036282">
    <property type="entry name" value="Glutathione-S-Trfase_C_sf"/>
</dbReference>
<dbReference type="SFLD" id="SFLDS00019">
    <property type="entry name" value="Glutathione_Transferase_(cytos"/>
    <property type="match status" value="1"/>
</dbReference>
<feature type="domain" description="GST C-terminal" evidence="9">
    <location>
        <begin position="88"/>
        <end position="218"/>
    </location>
</feature>
<dbReference type="InterPro" id="IPR051369">
    <property type="entry name" value="GST_Theta"/>
</dbReference>
<keyword evidence="6" id="KW-0808">Transferase</keyword>
<dbReference type="EC" id="2.5.1.18" evidence="4"/>
<gene>
    <name evidence="11" type="primary">LOC106172117</name>
</gene>
<dbReference type="InterPro" id="IPR040075">
    <property type="entry name" value="GST_N_Theta"/>
</dbReference>
<evidence type="ECO:0000256" key="2">
    <source>
        <dbReference type="ARBA" id="ARBA00009899"/>
    </source>
</evidence>
<keyword evidence="5" id="KW-0963">Cytoplasm</keyword>
<dbReference type="GO" id="GO:0005737">
    <property type="term" value="C:cytoplasm"/>
    <property type="evidence" value="ECO:0007669"/>
    <property type="project" value="UniProtKB-SubCell"/>
</dbReference>
<dbReference type="GO" id="GO:0006749">
    <property type="term" value="P:glutathione metabolic process"/>
    <property type="evidence" value="ECO:0007669"/>
    <property type="project" value="TreeGrafter"/>
</dbReference>
<dbReference type="GeneID" id="106172117"/>
<reference evidence="11" key="1">
    <citation type="submission" date="2025-08" db="UniProtKB">
        <authorList>
            <consortium name="RefSeq"/>
        </authorList>
    </citation>
    <scope>IDENTIFICATION</scope>
    <source>
        <tissue evidence="11">Gonads</tissue>
    </source>
</reference>